<evidence type="ECO:0000313" key="1">
    <source>
        <dbReference type="EMBL" id="PTQ29299.1"/>
    </source>
</evidence>
<dbReference type="EMBL" id="KZ772814">
    <property type="protein sequence ID" value="PTQ29299.1"/>
    <property type="molecule type" value="Genomic_DNA"/>
</dbReference>
<gene>
    <name evidence="1" type="ORF">MARPO_0144s0018</name>
</gene>
<dbReference type="Proteomes" id="UP000244005">
    <property type="component" value="Unassembled WGS sequence"/>
</dbReference>
<name>A0A2R6W621_MARPO</name>
<sequence>MVSPPTLVCGHCTARGVQRLSSLIKVPYGVDGCRGPGRSWPLTLAETGIPHHLLHNVGVKSAAFYSSTTLL</sequence>
<keyword evidence="2" id="KW-1185">Reference proteome</keyword>
<dbReference type="Gramene" id="Mp6g16960.1">
    <property type="protein sequence ID" value="Mp6g16960.1.cds1"/>
    <property type="gene ID" value="Mp6g16960"/>
</dbReference>
<dbReference type="AlphaFoldDB" id="A0A2R6W621"/>
<protein>
    <submittedName>
        <fullName evidence="1">Uncharacterized protein</fullName>
    </submittedName>
</protein>
<organism evidence="1 2">
    <name type="scientific">Marchantia polymorpha</name>
    <name type="common">Common liverwort</name>
    <name type="synonym">Marchantia aquatica</name>
    <dbReference type="NCBI Taxonomy" id="3197"/>
    <lineage>
        <taxon>Eukaryota</taxon>
        <taxon>Viridiplantae</taxon>
        <taxon>Streptophyta</taxon>
        <taxon>Embryophyta</taxon>
        <taxon>Marchantiophyta</taxon>
        <taxon>Marchantiopsida</taxon>
        <taxon>Marchantiidae</taxon>
        <taxon>Marchantiales</taxon>
        <taxon>Marchantiaceae</taxon>
        <taxon>Marchantia</taxon>
    </lineage>
</organism>
<proteinExistence type="predicted"/>
<evidence type="ECO:0000313" key="2">
    <source>
        <dbReference type="Proteomes" id="UP000244005"/>
    </source>
</evidence>
<reference evidence="2" key="1">
    <citation type="journal article" date="2017" name="Cell">
        <title>Insights into land plant evolution garnered from the Marchantia polymorpha genome.</title>
        <authorList>
            <person name="Bowman J.L."/>
            <person name="Kohchi T."/>
            <person name="Yamato K.T."/>
            <person name="Jenkins J."/>
            <person name="Shu S."/>
            <person name="Ishizaki K."/>
            <person name="Yamaoka S."/>
            <person name="Nishihama R."/>
            <person name="Nakamura Y."/>
            <person name="Berger F."/>
            <person name="Adam C."/>
            <person name="Aki S.S."/>
            <person name="Althoff F."/>
            <person name="Araki T."/>
            <person name="Arteaga-Vazquez M.A."/>
            <person name="Balasubrmanian S."/>
            <person name="Barry K."/>
            <person name="Bauer D."/>
            <person name="Boehm C.R."/>
            <person name="Briginshaw L."/>
            <person name="Caballero-Perez J."/>
            <person name="Catarino B."/>
            <person name="Chen F."/>
            <person name="Chiyoda S."/>
            <person name="Chovatia M."/>
            <person name="Davies K.M."/>
            <person name="Delmans M."/>
            <person name="Demura T."/>
            <person name="Dierschke T."/>
            <person name="Dolan L."/>
            <person name="Dorantes-Acosta A.E."/>
            <person name="Eklund D.M."/>
            <person name="Florent S.N."/>
            <person name="Flores-Sandoval E."/>
            <person name="Fujiyama A."/>
            <person name="Fukuzawa H."/>
            <person name="Galik B."/>
            <person name="Grimanelli D."/>
            <person name="Grimwood J."/>
            <person name="Grossniklaus U."/>
            <person name="Hamada T."/>
            <person name="Haseloff J."/>
            <person name="Hetherington A.J."/>
            <person name="Higo A."/>
            <person name="Hirakawa Y."/>
            <person name="Hundley H.N."/>
            <person name="Ikeda Y."/>
            <person name="Inoue K."/>
            <person name="Inoue S.I."/>
            <person name="Ishida S."/>
            <person name="Jia Q."/>
            <person name="Kakita M."/>
            <person name="Kanazawa T."/>
            <person name="Kawai Y."/>
            <person name="Kawashima T."/>
            <person name="Kennedy M."/>
            <person name="Kinose K."/>
            <person name="Kinoshita T."/>
            <person name="Kohara Y."/>
            <person name="Koide E."/>
            <person name="Komatsu K."/>
            <person name="Kopischke S."/>
            <person name="Kubo M."/>
            <person name="Kyozuka J."/>
            <person name="Lagercrantz U."/>
            <person name="Lin S.S."/>
            <person name="Lindquist E."/>
            <person name="Lipzen A.M."/>
            <person name="Lu C.W."/>
            <person name="De Luna E."/>
            <person name="Martienssen R.A."/>
            <person name="Minamino N."/>
            <person name="Mizutani M."/>
            <person name="Mizutani M."/>
            <person name="Mochizuki N."/>
            <person name="Monte I."/>
            <person name="Mosher R."/>
            <person name="Nagasaki H."/>
            <person name="Nakagami H."/>
            <person name="Naramoto S."/>
            <person name="Nishitani K."/>
            <person name="Ohtani M."/>
            <person name="Okamoto T."/>
            <person name="Okumura M."/>
            <person name="Phillips J."/>
            <person name="Pollak B."/>
            <person name="Reinders A."/>
            <person name="Rovekamp M."/>
            <person name="Sano R."/>
            <person name="Sawa S."/>
            <person name="Schmid M.W."/>
            <person name="Shirakawa M."/>
            <person name="Solano R."/>
            <person name="Spunde A."/>
            <person name="Suetsugu N."/>
            <person name="Sugano S."/>
            <person name="Sugiyama A."/>
            <person name="Sun R."/>
            <person name="Suzuki Y."/>
            <person name="Takenaka M."/>
            <person name="Takezawa D."/>
            <person name="Tomogane H."/>
            <person name="Tsuzuki M."/>
            <person name="Ueda T."/>
            <person name="Umeda M."/>
            <person name="Ward J.M."/>
            <person name="Watanabe Y."/>
            <person name="Yazaki K."/>
            <person name="Yokoyama R."/>
            <person name="Yoshitake Y."/>
            <person name="Yotsui I."/>
            <person name="Zachgo S."/>
            <person name="Schmutz J."/>
        </authorList>
    </citation>
    <scope>NUCLEOTIDE SEQUENCE [LARGE SCALE GENOMIC DNA]</scope>
    <source>
        <strain evidence="2">Tak-1</strain>
    </source>
</reference>
<accession>A0A2R6W621</accession>